<organism evidence="2 3">
    <name type="scientific">Bionectria ochroleuca</name>
    <name type="common">Gliocladium roseum</name>
    <dbReference type="NCBI Taxonomy" id="29856"/>
    <lineage>
        <taxon>Eukaryota</taxon>
        <taxon>Fungi</taxon>
        <taxon>Dikarya</taxon>
        <taxon>Ascomycota</taxon>
        <taxon>Pezizomycotina</taxon>
        <taxon>Sordariomycetes</taxon>
        <taxon>Hypocreomycetidae</taxon>
        <taxon>Hypocreales</taxon>
        <taxon>Bionectriaceae</taxon>
        <taxon>Clonostachys</taxon>
    </lineage>
</organism>
<name>A0A8H7NID5_BIOOC</name>
<dbReference type="EMBL" id="JADCTT010000002">
    <property type="protein sequence ID" value="KAF9756549.1"/>
    <property type="molecule type" value="Genomic_DNA"/>
</dbReference>
<comment type="caution">
    <text evidence="2">The sequence shown here is derived from an EMBL/GenBank/DDBJ whole genome shotgun (WGS) entry which is preliminary data.</text>
</comment>
<accession>A0A8H7NID5</accession>
<evidence type="ECO:0000256" key="1">
    <source>
        <dbReference type="SAM" id="MobiDB-lite"/>
    </source>
</evidence>
<sequence length="101" mass="11250">MCVYVPDYGVGSQLRSLEYLPGKTSGGPLPRSGRCFGGDDAQMFYNVQSRDALAKRHRPRATWRDDHGKRTASPHLDPSPVSNLPTPSPPRQRPSHPVLWI</sequence>
<gene>
    <name evidence="2" type="ORF">IM811_007493</name>
</gene>
<feature type="region of interest" description="Disordered" evidence="1">
    <location>
        <begin position="50"/>
        <end position="101"/>
    </location>
</feature>
<protein>
    <submittedName>
        <fullName evidence="2">Uncharacterized protein</fullName>
    </submittedName>
</protein>
<proteinExistence type="predicted"/>
<evidence type="ECO:0000313" key="2">
    <source>
        <dbReference type="EMBL" id="KAF9756549.1"/>
    </source>
</evidence>
<dbReference type="AlphaFoldDB" id="A0A8H7NID5"/>
<evidence type="ECO:0000313" key="3">
    <source>
        <dbReference type="Proteomes" id="UP000616885"/>
    </source>
</evidence>
<dbReference type="Proteomes" id="UP000616885">
    <property type="component" value="Unassembled WGS sequence"/>
</dbReference>
<reference evidence="2" key="1">
    <citation type="submission" date="2020-10" db="EMBL/GenBank/DDBJ databases">
        <title>High-Quality Genome Resource of Clonostachys rosea strain S41 by Oxford Nanopore Long-Read Sequencing.</title>
        <authorList>
            <person name="Wang H."/>
        </authorList>
    </citation>
    <scope>NUCLEOTIDE SEQUENCE</scope>
    <source>
        <strain evidence="2">S41</strain>
    </source>
</reference>